<evidence type="ECO:0000313" key="1">
    <source>
        <dbReference type="EMBL" id="KKK99475.1"/>
    </source>
</evidence>
<accession>A0A0F9AMF3</accession>
<gene>
    <name evidence="1" type="ORF">LCGC14_2632370</name>
</gene>
<name>A0A0F9AMF3_9ZZZZ</name>
<dbReference type="EMBL" id="LAZR01045189">
    <property type="protein sequence ID" value="KKK99475.1"/>
    <property type="molecule type" value="Genomic_DNA"/>
</dbReference>
<reference evidence="1" key="1">
    <citation type="journal article" date="2015" name="Nature">
        <title>Complex archaea that bridge the gap between prokaryotes and eukaryotes.</title>
        <authorList>
            <person name="Spang A."/>
            <person name="Saw J.H."/>
            <person name="Jorgensen S.L."/>
            <person name="Zaremba-Niedzwiedzka K."/>
            <person name="Martijn J."/>
            <person name="Lind A.E."/>
            <person name="van Eijk R."/>
            <person name="Schleper C."/>
            <person name="Guy L."/>
            <person name="Ettema T.J."/>
        </authorList>
    </citation>
    <scope>NUCLEOTIDE SEQUENCE</scope>
</reference>
<comment type="caution">
    <text evidence="1">The sequence shown here is derived from an EMBL/GenBank/DDBJ whole genome shotgun (WGS) entry which is preliminary data.</text>
</comment>
<sequence length="93" mass="9730">VGFQPGGAGQATWIAGSLMLVDRNQSHLLNVNRTSCAVEANQSGVELKVDCNSTSSTNPLGTGPDFVLFGDAQITGELHLGIWMANGDSLQKN</sequence>
<organism evidence="1">
    <name type="scientific">marine sediment metagenome</name>
    <dbReference type="NCBI Taxonomy" id="412755"/>
    <lineage>
        <taxon>unclassified sequences</taxon>
        <taxon>metagenomes</taxon>
        <taxon>ecological metagenomes</taxon>
    </lineage>
</organism>
<feature type="non-terminal residue" evidence="1">
    <location>
        <position position="1"/>
    </location>
</feature>
<dbReference type="AlphaFoldDB" id="A0A0F9AMF3"/>
<proteinExistence type="predicted"/>
<protein>
    <submittedName>
        <fullName evidence="1">Uncharacterized protein</fullName>
    </submittedName>
</protein>